<dbReference type="Proteomes" id="UP001500689">
    <property type="component" value="Unassembled WGS sequence"/>
</dbReference>
<proteinExistence type="predicted"/>
<evidence type="ECO:0000313" key="1">
    <source>
        <dbReference type="EMBL" id="GAA3564491.1"/>
    </source>
</evidence>
<gene>
    <name evidence="1" type="ORF">GCM10022222_55260</name>
</gene>
<protein>
    <recommendedName>
        <fullName evidence="3">Lasso RiPP family leader peptide-containing protein</fullName>
    </recommendedName>
</protein>
<organism evidence="1 2">
    <name type="scientific">Amycolatopsis ultiminotia</name>
    <dbReference type="NCBI Taxonomy" id="543629"/>
    <lineage>
        <taxon>Bacteria</taxon>
        <taxon>Bacillati</taxon>
        <taxon>Actinomycetota</taxon>
        <taxon>Actinomycetes</taxon>
        <taxon>Pseudonocardiales</taxon>
        <taxon>Pseudonocardiaceae</taxon>
        <taxon>Amycolatopsis</taxon>
    </lineage>
</organism>
<evidence type="ECO:0000313" key="2">
    <source>
        <dbReference type="Proteomes" id="UP001500689"/>
    </source>
</evidence>
<name>A0ABP6XDD9_9PSEU</name>
<reference evidence="2" key="1">
    <citation type="journal article" date="2019" name="Int. J. Syst. Evol. Microbiol.">
        <title>The Global Catalogue of Microorganisms (GCM) 10K type strain sequencing project: providing services to taxonomists for standard genome sequencing and annotation.</title>
        <authorList>
            <consortium name="The Broad Institute Genomics Platform"/>
            <consortium name="The Broad Institute Genome Sequencing Center for Infectious Disease"/>
            <person name="Wu L."/>
            <person name="Ma J."/>
        </authorList>
    </citation>
    <scope>NUCLEOTIDE SEQUENCE [LARGE SCALE GENOMIC DNA]</scope>
    <source>
        <strain evidence="2">JCM 16898</strain>
    </source>
</reference>
<evidence type="ECO:0008006" key="3">
    <source>
        <dbReference type="Google" id="ProtNLM"/>
    </source>
</evidence>
<dbReference type="EMBL" id="BAAAZN010000013">
    <property type="protein sequence ID" value="GAA3564491.1"/>
    <property type="molecule type" value="Genomic_DNA"/>
</dbReference>
<comment type="caution">
    <text evidence="1">The sequence shown here is derived from an EMBL/GenBank/DDBJ whole genome shotgun (WGS) entry which is preliminary data.</text>
</comment>
<accession>A0ABP6XDD9</accession>
<sequence length="39" mass="4597">MKDVYETPVVLELGAFEEETGIFGKRNGDEITWFFDVWQ</sequence>
<keyword evidence="2" id="KW-1185">Reference proteome</keyword>